<evidence type="ECO:0008006" key="2">
    <source>
        <dbReference type="Google" id="ProtNLM"/>
    </source>
</evidence>
<gene>
    <name evidence="1" type="ORF">ASZ90_004650</name>
</gene>
<dbReference type="EMBL" id="LNQE01000663">
    <property type="protein sequence ID" value="KUG25525.1"/>
    <property type="molecule type" value="Genomic_DNA"/>
</dbReference>
<comment type="caution">
    <text evidence="1">The sequence shown here is derived from an EMBL/GenBank/DDBJ whole genome shotgun (WGS) entry which is preliminary data.</text>
</comment>
<evidence type="ECO:0000313" key="1">
    <source>
        <dbReference type="EMBL" id="KUG25525.1"/>
    </source>
</evidence>
<accession>A0A0W8FX82</accession>
<proteinExistence type="predicted"/>
<organism evidence="1">
    <name type="scientific">hydrocarbon metagenome</name>
    <dbReference type="NCBI Taxonomy" id="938273"/>
    <lineage>
        <taxon>unclassified sequences</taxon>
        <taxon>metagenomes</taxon>
        <taxon>ecological metagenomes</taxon>
    </lineage>
</organism>
<sequence>MIKSVLCFLIMILFLVNVSTIANDNLIASNSVDLELFAGSGIAGASVNYSRIFYSNNNLSLFGRIGFGTLIEASSSSGSINALTPLSVGMLYGSDHNLELSVGRTFISDASFNQAEFGYRNHPNDGGFLFRAGGTMIFLDSDESILGGYIGFGIAF</sequence>
<name>A0A0W8FX82_9ZZZZ</name>
<protein>
    <recommendedName>
        <fullName evidence="2">Outer membrane protein beta-barrel domain-containing protein</fullName>
    </recommendedName>
</protein>
<reference evidence="1" key="1">
    <citation type="journal article" date="2015" name="Proc. Natl. Acad. Sci. U.S.A.">
        <title>Networks of energetic and metabolic interactions define dynamics in microbial communities.</title>
        <authorList>
            <person name="Embree M."/>
            <person name="Liu J.K."/>
            <person name="Al-Bassam M.M."/>
            <person name="Zengler K."/>
        </authorList>
    </citation>
    <scope>NUCLEOTIDE SEQUENCE</scope>
</reference>
<dbReference type="AlphaFoldDB" id="A0A0W8FX82"/>